<protein>
    <submittedName>
        <fullName evidence="2">Serine/threonine protein phosphatase</fullName>
    </submittedName>
</protein>
<organism evidence="2 3">
    <name type="scientific">Evtepia gabavorous</name>
    <dbReference type="NCBI Taxonomy" id="2211183"/>
    <lineage>
        <taxon>Bacteria</taxon>
        <taxon>Bacillati</taxon>
        <taxon>Bacillota</taxon>
        <taxon>Clostridia</taxon>
        <taxon>Eubacteriales</taxon>
        <taxon>Evtepia</taxon>
    </lineage>
</organism>
<reference evidence="2 3" key="1">
    <citation type="submission" date="2018-07" db="EMBL/GenBank/DDBJ databases">
        <title>GABA Modulating Bacteria of the Human Gut Microbiota.</title>
        <authorList>
            <person name="Strandwitz P."/>
            <person name="Kim K.H."/>
            <person name="Terekhova D."/>
            <person name="Liu J.K."/>
            <person name="Sharma A."/>
            <person name="Levering J."/>
            <person name="Mcdonald D."/>
            <person name="Dietrich D."/>
            <person name="Ramadhar T.R."/>
            <person name="Lekbua A."/>
            <person name="Mroue N."/>
            <person name="Liston C."/>
            <person name="Stewart E.J."/>
            <person name="Dubin M.J."/>
            <person name="Zengler K."/>
            <person name="Knight R."/>
            <person name="Gilbert J.A."/>
            <person name="Clardy J."/>
            <person name="Lewis K."/>
        </authorList>
    </citation>
    <scope>NUCLEOTIDE SEQUENCE [LARGE SCALE GENOMIC DNA]</scope>
    <source>
        <strain evidence="2 3">KLE1738</strain>
    </source>
</reference>
<evidence type="ECO:0000259" key="1">
    <source>
        <dbReference type="Pfam" id="PF00149"/>
    </source>
</evidence>
<sequence>MRAVVRPLSLPADRRVLVISDIHGNLPFLKGLLKKVQFSTDDILLVLGDILEKSTGGLDTLRYLMDLRRTHTLFFLQGNCENVTLDFLNGAWPDQAAAQYGNFWGEKCAWVSMAHQAGVDVSDPKAFPAARQAIEALFPEELAFLRAMPTILLHEHYLFVHGGVPREHHLETLSARACMKNDAFLDQGHRFQRWVVVGHWPVTLYHPDIPSAKPLLLPDRHIASIDGGCTLKADGQLNALILPREPGGAFSYRAYDGFPVMTALASQAPSPDPLNIRWGHSALEVLSLGEEFSRCRHLETGRELDILTDYLRQGPQGTYCLDSTDYLLPVTAGERLAVVRRTSRGALAKKDGVTGWYLGPLGEG</sequence>
<dbReference type="GO" id="GO:0016791">
    <property type="term" value="F:phosphatase activity"/>
    <property type="evidence" value="ECO:0007669"/>
    <property type="project" value="TreeGrafter"/>
</dbReference>
<evidence type="ECO:0000313" key="2">
    <source>
        <dbReference type="EMBL" id="RFT06218.1"/>
    </source>
</evidence>
<dbReference type="SUPFAM" id="SSF56300">
    <property type="entry name" value="Metallo-dependent phosphatases"/>
    <property type="match status" value="1"/>
</dbReference>
<dbReference type="InterPro" id="IPR029052">
    <property type="entry name" value="Metallo-depent_PP-like"/>
</dbReference>
<comment type="caution">
    <text evidence="2">The sequence shown here is derived from an EMBL/GenBank/DDBJ whole genome shotgun (WGS) entry which is preliminary data.</text>
</comment>
<gene>
    <name evidence="2" type="ORF">DV520_08380</name>
</gene>
<dbReference type="Pfam" id="PF00149">
    <property type="entry name" value="Metallophos"/>
    <property type="match status" value="1"/>
</dbReference>
<evidence type="ECO:0000313" key="3">
    <source>
        <dbReference type="Proteomes" id="UP000260649"/>
    </source>
</evidence>
<dbReference type="AlphaFoldDB" id="A0A3E2B2E6"/>
<dbReference type="InterPro" id="IPR050126">
    <property type="entry name" value="Ap4A_hydrolase"/>
</dbReference>
<dbReference type="RefSeq" id="WP_021920328.1">
    <property type="nucleotide sequence ID" value="NZ_CAKXKJ010000007.1"/>
</dbReference>
<dbReference type="GeneID" id="97995746"/>
<feature type="domain" description="Calcineurin-like phosphoesterase" evidence="1">
    <location>
        <begin position="15"/>
        <end position="206"/>
    </location>
</feature>
<dbReference type="Proteomes" id="UP000260649">
    <property type="component" value="Unassembled WGS sequence"/>
</dbReference>
<dbReference type="InterPro" id="IPR004843">
    <property type="entry name" value="Calcineurin-like_PHP"/>
</dbReference>
<dbReference type="PANTHER" id="PTHR42850:SF4">
    <property type="entry name" value="ZINC-DEPENDENT ENDOPOLYPHOSPHATASE"/>
    <property type="match status" value="1"/>
</dbReference>
<dbReference type="OrthoDB" id="384253at2"/>
<proteinExistence type="predicted"/>
<dbReference type="GO" id="GO:0110154">
    <property type="term" value="P:RNA decapping"/>
    <property type="evidence" value="ECO:0007669"/>
    <property type="project" value="TreeGrafter"/>
</dbReference>
<accession>A0A3E2B2E6</accession>
<dbReference type="Gene3D" id="3.60.21.10">
    <property type="match status" value="1"/>
</dbReference>
<dbReference type="PANTHER" id="PTHR42850">
    <property type="entry name" value="METALLOPHOSPHOESTERASE"/>
    <property type="match status" value="1"/>
</dbReference>
<dbReference type="EMBL" id="QQRQ01000014">
    <property type="protein sequence ID" value="RFT06218.1"/>
    <property type="molecule type" value="Genomic_DNA"/>
</dbReference>
<dbReference type="GO" id="GO:0005737">
    <property type="term" value="C:cytoplasm"/>
    <property type="evidence" value="ECO:0007669"/>
    <property type="project" value="TreeGrafter"/>
</dbReference>
<name>A0A3E2B2E6_9FIRM</name>
<keyword evidence="3" id="KW-1185">Reference proteome</keyword>
<dbReference type="GO" id="GO:0008803">
    <property type="term" value="F:bis(5'-nucleosyl)-tetraphosphatase (symmetrical) activity"/>
    <property type="evidence" value="ECO:0007669"/>
    <property type="project" value="TreeGrafter"/>
</dbReference>